<evidence type="ECO:0000256" key="5">
    <source>
        <dbReference type="ARBA" id="ARBA00022679"/>
    </source>
</evidence>
<dbReference type="InterPro" id="IPR000550">
    <property type="entry name" value="Hppk"/>
</dbReference>
<dbReference type="NCBIfam" id="TIGR01498">
    <property type="entry name" value="folK"/>
    <property type="match status" value="1"/>
</dbReference>
<evidence type="ECO:0000259" key="13">
    <source>
        <dbReference type="PROSITE" id="PS00794"/>
    </source>
</evidence>
<dbReference type="Gene3D" id="3.30.70.560">
    <property type="entry name" value="7,8-Dihydro-6-hydroxymethylpterin-pyrophosphokinase HPPK"/>
    <property type="match status" value="1"/>
</dbReference>
<reference evidence="15" key="1">
    <citation type="submission" date="2016-10" db="EMBL/GenBank/DDBJ databases">
        <authorList>
            <person name="Varghese N."/>
            <person name="Submissions S."/>
        </authorList>
    </citation>
    <scope>NUCLEOTIDE SEQUENCE [LARGE SCALE GENOMIC DNA]</scope>
    <source>
        <strain evidence="15">NRRL B-51270</strain>
    </source>
</reference>
<dbReference type="STRING" id="487184.SAMN05216421_2491"/>
<sequence>MSLRCFVGLGSNLAEPEAQIREALCALDRVPRTELQAVSSLYRSPPLGPAEQPDYLNAVVSLHTALEAESLLDHLQDIERAQGRVRKAERWGPRSLDLDILLFGDQIVDTPRLTVPHYHMHHRAFVLYPLAELAPELVMPDGTPLSALLERCPRAGLERLVDAVGRG</sequence>
<gene>
    <name evidence="14" type="ORF">SAMN05216421_2491</name>
</gene>
<dbReference type="GO" id="GO:0005524">
    <property type="term" value="F:ATP binding"/>
    <property type="evidence" value="ECO:0007669"/>
    <property type="project" value="UniProtKB-KW"/>
</dbReference>
<evidence type="ECO:0000313" key="14">
    <source>
        <dbReference type="EMBL" id="SDS92499.1"/>
    </source>
</evidence>
<keyword evidence="6" id="KW-0547">Nucleotide-binding</keyword>
<name>A0A1H1W8K4_9GAMM</name>
<evidence type="ECO:0000256" key="4">
    <source>
        <dbReference type="ARBA" id="ARBA00016218"/>
    </source>
</evidence>
<dbReference type="CDD" id="cd00483">
    <property type="entry name" value="HPPK"/>
    <property type="match status" value="1"/>
</dbReference>
<dbReference type="EMBL" id="LT629736">
    <property type="protein sequence ID" value="SDS92499.1"/>
    <property type="molecule type" value="Genomic_DNA"/>
</dbReference>
<dbReference type="GO" id="GO:0046654">
    <property type="term" value="P:tetrahydrofolate biosynthetic process"/>
    <property type="evidence" value="ECO:0007669"/>
    <property type="project" value="UniProtKB-UniPathway"/>
</dbReference>
<dbReference type="EC" id="2.7.6.3" evidence="3"/>
<keyword evidence="7 14" id="KW-0418">Kinase</keyword>
<comment type="similarity">
    <text evidence="2">Belongs to the HPPK family.</text>
</comment>
<accession>A0A1H1W8K4</accession>
<dbReference type="AlphaFoldDB" id="A0A1H1W8K4"/>
<evidence type="ECO:0000256" key="10">
    <source>
        <dbReference type="ARBA" id="ARBA00029409"/>
    </source>
</evidence>
<comment type="pathway">
    <text evidence="1">Cofactor biosynthesis; tetrahydrofolate biosynthesis; 2-amino-4-hydroxy-6-hydroxymethyl-7,8-dihydropteridine diphosphate from 7,8-dihydroneopterin triphosphate: step 4/4.</text>
</comment>
<organism evidence="14 15">
    <name type="scientific">Halopseudomonas xinjiangensis</name>
    <dbReference type="NCBI Taxonomy" id="487184"/>
    <lineage>
        <taxon>Bacteria</taxon>
        <taxon>Pseudomonadati</taxon>
        <taxon>Pseudomonadota</taxon>
        <taxon>Gammaproteobacteria</taxon>
        <taxon>Pseudomonadales</taxon>
        <taxon>Pseudomonadaceae</taxon>
        <taxon>Halopseudomonas</taxon>
    </lineage>
</organism>
<evidence type="ECO:0000256" key="7">
    <source>
        <dbReference type="ARBA" id="ARBA00022777"/>
    </source>
</evidence>
<evidence type="ECO:0000256" key="2">
    <source>
        <dbReference type="ARBA" id="ARBA00005810"/>
    </source>
</evidence>
<evidence type="ECO:0000256" key="11">
    <source>
        <dbReference type="ARBA" id="ARBA00029766"/>
    </source>
</evidence>
<dbReference type="PANTHER" id="PTHR43071:SF1">
    <property type="entry name" value="2-AMINO-4-HYDROXY-6-HYDROXYMETHYLDIHYDROPTERIDINE PYROPHOSPHOKINASE"/>
    <property type="match status" value="1"/>
</dbReference>
<keyword evidence="5" id="KW-0808">Transferase</keyword>
<dbReference type="Proteomes" id="UP000243207">
    <property type="component" value="Chromosome I"/>
</dbReference>
<keyword evidence="8" id="KW-0067">ATP-binding</keyword>
<dbReference type="PANTHER" id="PTHR43071">
    <property type="entry name" value="2-AMINO-4-HYDROXY-6-HYDROXYMETHYLDIHYDROPTERIDINE PYROPHOSPHOKINASE"/>
    <property type="match status" value="1"/>
</dbReference>
<dbReference type="GO" id="GO:0003848">
    <property type="term" value="F:2-amino-4-hydroxy-6-hydroxymethyldihydropteridine diphosphokinase activity"/>
    <property type="evidence" value="ECO:0007669"/>
    <property type="project" value="UniProtKB-EC"/>
</dbReference>
<evidence type="ECO:0000256" key="3">
    <source>
        <dbReference type="ARBA" id="ARBA00013253"/>
    </source>
</evidence>
<proteinExistence type="inferred from homology"/>
<dbReference type="Pfam" id="PF01288">
    <property type="entry name" value="HPPK"/>
    <property type="match status" value="1"/>
</dbReference>
<dbReference type="PROSITE" id="PS00794">
    <property type="entry name" value="HPPK"/>
    <property type="match status" value="1"/>
</dbReference>
<feature type="domain" description="7,8-dihydro-6-hydroxymethylpterin-pyrophosphokinase" evidence="13">
    <location>
        <begin position="90"/>
        <end position="101"/>
    </location>
</feature>
<dbReference type="GO" id="GO:0016301">
    <property type="term" value="F:kinase activity"/>
    <property type="evidence" value="ECO:0007669"/>
    <property type="project" value="UniProtKB-KW"/>
</dbReference>
<dbReference type="InterPro" id="IPR035907">
    <property type="entry name" value="Hppk_sf"/>
</dbReference>
<evidence type="ECO:0000256" key="6">
    <source>
        <dbReference type="ARBA" id="ARBA00022741"/>
    </source>
</evidence>
<evidence type="ECO:0000256" key="9">
    <source>
        <dbReference type="ARBA" id="ARBA00022909"/>
    </source>
</evidence>
<evidence type="ECO:0000256" key="12">
    <source>
        <dbReference type="ARBA" id="ARBA00033413"/>
    </source>
</evidence>
<keyword evidence="15" id="KW-1185">Reference proteome</keyword>
<dbReference type="GO" id="GO:0046656">
    <property type="term" value="P:folic acid biosynthetic process"/>
    <property type="evidence" value="ECO:0007669"/>
    <property type="project" value="UniProtKB-KW"/>
</dbReference>
<protein>
    <recommendedName>
        <fullName evidence="4">2-amino-4-hydroxy-6-hydroxymethyldihydropteridine pyrophosphokinase</fullName>
        <ecNumber evidence="3">2.7.6.3</ecNumber>
    </recommendedName>
    <alternativeName>
        <fullName evidence="11">6-hydroxymethyl-7,8-dihydropterin pyrophosphokinase</fullName>
    </alternativeName>
    <alternativeName>
        <fullName evidence="12">7,8-dihydro-6-hydroxymethylpterin-pyrophosphokinase</fullName>
    </alternativeName>
</protein>
<keyword evidence="9" id="KW-0289">Folate biosynthesis</keyword>
<evidence type="ECO:0000256" key="1">
    <source>
        <dbReference type="ARBA" id="ARBA00005051"/>
    </source>
</evidence>
<dbReference type="RefSeq" id="WP_093395211.1">
    <property type="nucleotide sequence ID" value="NZ_LT629736.1"/>
</dbReference>
<dbReference type="UniPathway" id="UPA00077">
    <property type="reaction ID" value="UER00155"/>
</dbReference>
<dbReference type="SUPFAM" id="SSF55083">
    <property type="entry name" value="6-hydroxymethyl-7,8-dihydropterin pyrophosphokinase, HPPK"/>
    <property type="match status" value="1"/>
</dbReference>
<dbReference type="OrthoDB" id="9808041at2"/>
<comment type="function">
    <text evidence="10">Catalyzes the transfer of pyrophosphate from adenosine triphosphate (ATP) to 6-hydroxymethyl-7,8-dihydropterin, an enzymatic step in folate biosynthesis pathway.</text>
</comment>
<evidence type="ECO:0000256" key="8">
    <source>
        <dbReference type="ARBA" id="ARBA00022840"/>
    </source>
</evidence>
<evidence type="ECO:0000313" key="15">
    <source>
        <dbReference type="Proteomes" id="UP000243207"/>
    </source>
</evidence>